<dbReference type="EMBL" id="WHWB01027239">
    <property type="protein sequence ID" value="KAJ7428511.1"/>
    <property type="molecule type" value="Genomic_DNA"/>
</dbReference>
<comment type="caution">
    <text evidence="2">The sequence shown here is derived from an EMBL/GenBank/DDBJ whole genome shotgun (WGS) entry which is preliminary data.</text>
</comment>
<accession>A0ABQ9DUL9</accession>
<dbReference type="Proteomes" id="UP001145742">
    <property type="component" value="Unassembled WGS sequence"/>
</dbReference>
<evidence type="ECO:0000256" key="1">
    <source>
        <dbReference type="SAM" id="MobiDB-lite"/>
    </source>
</evidence>
<keyword evidence="3" id="KW-1185">Reference proteome</keyword>
<evidence type="ECO:0000313" key="3">
    <source>
        <dbReference type="Proteomes" id="UP001145742"/>
    </source>
</evidence>
<organism evidence="2 3">
    <name type="scientific">Willisornis vidua</name>
    <name type="common">Xingu scale-backed antbird</name>
    <dbReference type="NCBI Taxonomy" id="1566151"/>
    <lineage>
        <taxon>Eukaryota</taxon>
        <taxon>Metazoa</taxon>
        <taxon>Chordata</taxon>
        <taxon>Craniata</taxon>
        <taxon>Vertebrata</taxon>
        <taxon>Euteleostomi</taxon>
        <taxon>Archelosauria</taxon>
        <taxon>Archosauria</taxon>
        <taxon>Dinosauria</taxon>
        <taxon>Saurischia</taxon>
        <taxon>Theropoda</taxon>
        <taxon>Coelurosauria</taxon>
        <taxon>Aves</taxon>
        <taxon>Neognathae</taxon>
        <taxon>Neoaves</taxon>
        <taxon>Telluraves</taxon>
        <taxon>Australaves</taxon>
        <taxon>Passeriformes</taxon>
        <taxon>Thamnophilidae</taxon>
        <taxon>Willisornis</taxon>
    </lineage>
</organism>
<protein>
    <submittedName>
        <fullName evidence="2">Uncharacterized protein</fullName>
    </submittedName>
</protein>
<name>A0ABQ9DUL9_9PASS</name>
<evidence type="ECO:0000313" key="2">
    <source>
        <dbReference type="EMBL" id="KAJ7428511.1"/>
    </source>
</evidence>
<proteinExistence type="predicted"/>
<sequence>MGDLLGTPGAVGSSPEDFIVAVQALSALADEPEELKGGASLVHAVPDLKNPLCRLEGHTYMGKTLPKPSFVKPRHDDDDDDDDDILLKYMPEKYVN</sequence>
<feature type="region of interest" description="Disordered" evidence="1">
    <location>
        <begin position="64"/>
        <end position="85"/>
    </location>
</feature>
<reference evidence="2" key="1">
    <citation type="submission" date="2019-10" db="EMBL/GenBank/DDBJ databases">
        <authorList>
            <person name="Soares A.E.R."/>
            <person name="Aleixo A."/>
            <person name="Schneider P."/>
            <person name="Miyaki C.Y."/>
            <person name="Schneider M.P."/>
            <person name="Mello C."/>
            <person name="Vasconcelos A.T.R."/>
        </authorList>
    </citation>
    <scope>NUCLEOTIDE SEQUENCE</scope>
    <source>
        <tissue evidence="2">Muscle</tissue>
    </source>
</reference>
<gene>
    <name evidence="2" type="ORF">WISP_01204</name>
</gene>